<proteinExistence type="predicted"/>
<dbReference type="NCBIfam" id="NF038275">
    <property type="entry name" value="Myrrnad"/>
    <property type="match status" value="1"/>
</dbReference>
<name>A0A097SSN4_9BACT</name>
<keyword evidence="1" id="KW-0812">Transmembrane</keyword>
<dbReference type="InterPro" id="IPR032675">
    <property type="entry name" value="LRR_dom_sf"/>
</dbReference>
<dbReference type="EMBL" id="CP007711">
    <property type="protein sequence ID" value="AIV03594.1"/>
    <property type="molecule type" value="Genomic_DNA"/>
</dbReference>
<sequence>MWFYLIHTHTHSSLVVGNKATNDISWNVTEDGLISPADKGQIQGEITIPDTVNGKTVTGIANYAFSGCNKLISITISNNVTSIGAAAFNRCSSLTNVTIPGSVTSIADYAFKKCSSLTNVNFVEGSQLTSIGYMAFYWCNSLKTIDIPNSVNSIGSQAFSECALTNIEFAGNQTYDWVPTVEGSNTVGGYIIQKGKDLSTNAVAGSLAYGKIDIELPSGKSSITNIAFSWCSGLTSINIPNSVTSIGLQAFNECGSLKSVNFAEDSQLNSIGKSAFWDCIALTSINIPNSITSIREGAFSRCSSLTDVTFNWDNGQLVADKLTLGNNLFESISSSQTINFHIPLGTKDQYKAKFTQDILGTNITANWIDDIVPPTPTPTNSSNLGLILGLIFGSIALIGIGSYLGYRYYKHRKAINKK</sequence>
<dbReference type="NCBIfam" id="NF033158">
    <property type="entry name" value="Myrrcad"/>
    <property type="match status" value="1"/>
</dbReference>
<keyword evidence="1" id="KW-1133">Transmembrane helix</keyword>
<evidence type="ECO:0000256" key="1">
    <source>
        <dbReference type="SAM" id="Phobius"/>
    </source>
</evidence>
<dbReference type="eggNOG" id="COG5492">
    <property type="taxonomic scope" value="Bacteria"/>
</dbReference>
<dbReference type="SUPFAM" id="SSF52058">
    <property type="entry name" value="L domain-like"/>
    <property type="match status" value="1"/>
</dbReference>
<dbReference type="InterPro" id="IPR026906">
    <property type="entry name" value="LRR_5"/>
</dbReference>
<dbReference type="InterPro" id="IPR053139">
    <property type="entry name" value="Surface_bspA-like"/>
</dbReference>
<evidence type="ECO:0000313" key="3">
    <source>
        <dbReference type="Proteomes" id="UP000030066"/>
    </source>
</evidence>
<dbReference type="STRING" id="1318617.MGM1_2120"/>
<reference evidence="2 3" key="1">
    <citation type="journal article" date="2014" name="PLoS ONE">
        <title>An emerging Mycoplasma associated with trichomoniasis, vaginal infection and disease.</title>
        <authorList>
            <consortium name="Vaginal Microbiome Consortium"/>
            <person name="Fettweis J.M."/>
            <person name="Serrano M.G."/>
            <person name="Huang B."/>
            <person name="Brooks J.P."/>
            <person name="Glascock A.L."/>
            <person name="Sheth N.U."/>
            <person name="Strauss J.F.III."/>
            <person name="Jefferson K.K."/>
            <person name="Buck G.A."/>
        </authorList>
    </citation>
    <scope>NUCLEOTIDE SEQUENCE [LARGE SCALE GENOMIC DNA]</scope>
    <source>
        <strain evidence="2 3">VCU_M1</strain>
    </source>
</reference>
<dbReference type="KEGG" id="mgj:MGM1_2120"/>
<protein>
    <submittedName>
        <fullName evidence="2">BspA-like protein</fullName>
    </submittedName>
</protein>
<dbReference type="AlphaFoldDB" id="A0A097SSN4"/>
<evidence type="ECO:0000313" key="2">
    <source>
        <dbReference type="EMBL" id="AIV03594.1"/>
    </source>
</evidence>
<dbReference type="PANTHER" id="PTHR45661:SF3">
    <property type="entry name" value="IG-LIKE DOMAIN-CONTAINING PROTEIN"/>
    <property type="match status" value="1"/>
</dbReference>
<dbReference type="Gene3D" id="3.80.10.10">
    <property type="entry name" value="Ribonuclease Inhibitor"/>
    <property type="match status" value="2"/>
</dbReference>
<keyword evidence="1" id="KW-0472">Membrane</keyword>
<organism evidence="2 3">
    <name type="scientific">Candidatus Malacoplasma girerdii</name>
    <dbReference type="NCBI Taxonomy" id="1318617"/>
    <lineage>
        <taxon>Bacteria</taxon>
        <taxon>Bacillati</taxon>
        <taxon>Mycoplasmatota</taxon>
        <taxon>Mycoplasmoidales</taxon>
        <taxon>Mycoplasmoidaceae</taxon>
        <taxon>Malacoplasma</taxon>
    </lineage>
</organism>
<dbReference type="HOGENOM" id="CLU_656706_0_0_14"/>
<keyword evidence="3" id="KW-1185">Reference proteome</keyword>
<gene>
    <name evidence="2" type="ORF">MGM1_2120</name>
</gene>
<dbReference type="Gene3D" id="3.40.50.12480">
    <property type="match status" value="1"/>
</dbReference>
<dbReference type="Pfam" id="PF13306">
    <property type="entry name" value="LRR_5"/>
    <property type="match status" value="2"/>
</dbReference>
<feature type="transmembrane region" description="Helical" evidence="1">
    <location>
        <begin position="384"/>
        <end position="409"/>
    </location>
</feature>
<dbReference type="PANTHER" id="PTHR45661">
    <property type="entry name" value="SURFACE ANTIGEN"/>
    <property type="match status" value="1"/>
</dbReference>
<accession>A0A097SSN4</accession>
<dbReference type="Proteomes" id="UP000030066">
    <property type="component" value="Chromosome"/>
</dbReference>